<organism evidence="1 2">
    <name type="scientific">Chitinophaga cymbidii</name>
    <dbReference type="NCBI Taxonomy" id="1096750"/>
    <lineage>
        <taxon>Bacteria</taxon>
        <taxon>Pseudomonadati</taxon>
        <taxon>Bacteroidota</taxon>
        <taxon>Chitinophagia</taxon>
        <taxon>Chitinophagales</taxon>
        <taxon>Chitinophagaceae</taxon>
        <taxon>Chitinophaga</taxon>
    </lineage>
</organism>
<name>A0A512RMZ3_9BACT</name>
<evidence type="ECO:0000313" key="2">
    <source>
        <dbReference type="Proteomes" id="UP000321436"/>
    </source>
</evidence>
<accession>A0A512RMZ3</accession>
<dbReference type="AlphaFoldDB" id="A0A512RMZ3"/>
<keyword evidence="2" id="KW-1185">Reference proteome</keyword>
<dbReference type="Proteomes" id="UP000321436">
    <property type="component" value="Unassembled WGS sequence"/>
</dbReference>
<comment type="caution">
    <text evidence="1">The sequence shown here is derived from an EMBL/GenBank/DDBJ whole genome shotgun (WGS) entry which is preliminary data.</text>
</comment>
<dbReference type="OrthoDB" id="679570at2"/>
<dbReference type="RefSeq" id="WP_146864304.1">
    <property type="nucleotide sequence ID" value="NZ_BKAU01000004.1"/>
</dbReference>
<proteinExistence type="predicted"/>
<reference evidence="1 2" key="1">
    <citation type="submission" date="2019-07" db="EMBL/GenBank/DDBJ databases">
        <title>Whole genome shotgun sequence of Chitinophaga cymbidii NBRC 109752.</title>
        <authorList>
            <person name="Hosoyama A."/>
            <person name="Uohara A."/>
            <person name="Ohji S."/>
            <person name="Ichikawa N."/>
        </authorList>
    </citation>
    <scope>NUCLEOTIDE SEQUENCE [LARGE SCALE GENOMIC DNA]</scope>
    <source>
        <strain evidence="1 2">NBRC 109752</strain>
    </source>
</reference>
<dbReference type="EMBL" id="BKAU01000004">
    <property type="protein sequence ID" value="GEP97075.1"/>
    <property type="molecule type" value="Genomic_DNA"/>
</dbReference>
<sequence>MEDYIISVNKIEELQTIRDVQALEMILERARRTIIGGAAVVLVRERSGGQPEKFETFTDEEEFRRYRERVLRYL</sequence>
<gene>
    <name evidence="1" type="ORF">CCY01nite_33350</name>
</gene>
<evidence type="ECO:0000313" key="1">
    <source>
        <dbReference type="EMBL" id="GEP97075.1"/>
    </source>
</evidence>
<protein>
    <submittedName>
        <fullName evidence="1">Uncharacterized protein</fullName>
    </submittedName>
</protein>